<dbReference type="InterPro" id="IPR045009">
    <property type="entry name" value="CASPL-5"/>
</dbReference>
<protein>
    <recommendedName>
        <fullName evidence="8">CASP-like protein</fullName>
    </recommendedName>
</protein>
<keyword evidence="4 8" id="KW-1003">Cell membrane</keyword>
<dbReference type="AlphaFoldDB" id="A0A287MQ82"/>
<organism evidence="10 11">
    <name type="scientific">Hordeum vulgare subsp. vulgare</name>
    <name type="common">Domesticated barley</name>
    <dbReference type="NCBI Taxonomy" id="112509"/>
    <lineage>
        <taxon>Eukaryota</taxon>
        <taxon>Viridiplantae</taxon>
        <taxon>Streptophyta</taxon>
        <taxon>Embryophyta</taxon>
        <taxon>Tracheophyta</taxon>
        <taxon>Spermatophyta</taxon>
        <taxon>Magnoliopsida</taxon>
        <taxon>Liliopsida</taxon>
        <taxon>Poales</taxon>
        <taxon>Poaceae</taxon>
        <taxon>BOP clade</taxon>
        <taxon>Pooideae</taxon>
        <taxon>Triticodae</taxon>
        <taxon>Triticeae</taxon>
        <taxon>Hordeinae</taxon>
        <taxon>Hordeum</taxon>
    </lineage>
</organism>
<keyword evidence="5 8" id="KW-0812">Transmembrane</keyword>
<evidence type="ECO:0000259" key="9">
    <source>
        <dbReference type="Pfam" id="PF04535"/>
    </source>
</evidence>
<dbReference type="GO" id="GO:0016020">
    <property type="term" value="C:membrane"/>
    <property type="evidence" value="ECO:0000318"/>
    <property type="project" value="GO_Central"/>
</dbReference>
<dbReference type="PANTHER" id="PTHR32021">
    <property type="entry name" value="CASP-LIKE PROTEIN 5B3"/>
    <property type="match status" value="1"/>
</dbReference>
<keyword evidence="11" id="KW-1185">Reference proteome</keyword>
<dbReference type="Gramene" id="HORVU.MOREX.r3.3HG0325080.1">
    <property type="protein sequence ID" value="HORVU.MOREX.r3.3HG0325080.1"/>
    <property type="gene ID" value="HORVU.MOREX.r3.3HG0325080"/>
</dbReference>
<comment type="subunit">
    <text evidence="3 8">Homodimer and heterodimers.</text>
</comment>
<evidence type="ECO:0000256" key="1">
    <source>
        <dbReference type="ARBA" id="ARBA00004651"/>
    </source>
</evidence>
<keyword evidence="7 8" id="KW-0472">Membrane</keyword>
<name>A0A287MQ82_HORVV</name>
<dbReference type="EnsemblPlants" id="HORVU.MOREX.r3.3HG0325080.1">
    <property type="protein sequence ID" value="HORVU.MOREX.r3.3HG0325080.1"/>
    <property type="gene ID" value="HORVU.MOREX.r3.3HG0325080"/>
</dbReference>
<comment type="caution">
    <text evidence="8">Lacks conserved residue(s) required for the propagation of feature annotation.</text>
</comment>
<dbReference type="ExpressionAtlas" id="A0A287MQ82">
    <property type="expression patterns" value="baseline"/>
</dbReference>
<evidence type="ECO:0000256" key="5">
    <source>
        <dbReference type="ARBA" id="ARBA00022692"/>
    </source>
</evidence>
<proteinExistence type="inferred from homology"/>
<comment type="subcellular location">
    <subcellularLocation>
        <location evidence="1 8">Cell membrane</location>
        <topology evidence="1 8">Multi-pass membrane protein</topology>
    </subcellularLocation>
</comment>
<comment type="similarity">
    <text evidence="2 8">Belongs to the Casparian strip membrane proteins (CASP) family.</text>
</comment>
<evidence type="ECO:0000256" key="8">
    <source>
        <dbReference type="RuleBase" id="RU361233"/>
    </source>
</evidence>
<evidence type="ECO:0000256" key="6">
    <source>
        <dbReference type="ARBA" id="ARBA00022989"/>
    </source>
</evidence>
<reference evidence="10" key="3">
    <citation type="submission" date="2022-01" db="UniProtKB">
        <authorList>
            <consortium name="EnsemblPlants"/>
        </authorList>
    </citation>
    <scope>IDENTIFICATION</scope>
    <source>
        <strain evidence="10">subsp. vulgare</strain>
    </source>
</reference>
<dbReference type="GO" id="GO:0005886">
    <property type="term" value="C:plasma membrane"/>
    <property type="evidence" value="ECO:0007669"/>
    <property type="project" value="UniProtKB-SubCell"/>
</dbReference>
<accession>A0A287MQ82</accession>
<keyword evidence="6 8" id="KW-1133">Transmembrane helix</keyword>
<evidence type="ECO:0000313" key="11">
    <source>
        <dbReference type="Proteomes" id="UP000011116"/>
    </source>
</evidence>
<feature type="transmembrane region" description="Helical" evidence="8">
    <location>
        <begin position="148"/>
        <end position="170"/>
    </location>
</feature>
<feature type="transmembrane region" description="Helical" evidence="8">
    <location>
        <begin position="65"/>
        <end position="95"/>
    </location>
</feature>
<evidence type="ECO:0000256" key="7">
    <source>
        <dbReference type="ARBA" id="ARBA00023136"/>
    </source>
</evidence>
<evidence type="ECO:0000256" key="4">
    <source>
        <dbReference type="ARBA" id="ARBA00022475"/>
    </source>
</evidence>
<evidence type="ECO:0000256" key="2">
    <source>
        <dbReference type="ARBA" id="ARBA00007651"/>
    </source>
</evidence>
<evidence type="ECO:0000313" key="10">
    <source>
        <dbReference type="EnsemblPlants" id="HORVU.MOREX.r3.3HG0325080.1"/>
    </source>
</evidence>
<evidence type="ECO:0000256" key="3">
    <source>
        <dbReference type="ARBA" id="ARBA00011489"/>
    </source>
</evidence>
<dbReference type="Proteomes" id="UP000011116">
    <property type="component" value="Chromosome 3H"/>
</dbReference>
<dbReference type="Pfam" id="PF04535">
    <property type="entry name" value="CASP_dom"/>
    <property type="match status" value="1"/>
</dbReference>
<dbReference type="PANTHER" id="PTHR32021:SF1">
    <property type="entry name" value="CASP-LIKE PROTEIN 5A1"/>
    <property type="match status" value="1"/>
</dbReference>
<feature type="transmembrane region" description="Helical" evidence="8">
    <location>
        <begin position="107"/>
        <end position="128"/>
    </location>
</feature>
<dbReference type="InterPro" id="IPR006702">
    <property type="entry name" value="CASP_dom"/>
</dbReference>
<sequence length="180" mass="19320">MSSAAVRPIEVEVPVGQQPHANVRMNDVPGKPGTPFGLALRCGQSLCTGVTLAVLATTTTDSTPLPYFCFVAAVAGLLCMWSSALAILDLYALLVKRRLRRPLLDRFFATVDGVIAVTLFVAACMSAGLSRFIVTNPELCETNHCARYMISIVFAFLACFVLSASFFLNFSSLGALPHLD</sequence>
<reference evidence="10" key="2">
    <citation type="submission" date="2020-10" db="EMBL/GenBank/DDBJ databases">
        <authorList>
            <person name="Scholz U."/>
            <person name="Mascher M."/>
            <person name="Fiebig A."/>
        </authorList>
    </citation>
    <scope>NUCLEOTIDE SEQUENCE [LARGE SCALE GENOMIC DNA]</scope>
    <source>
        <strain evidence="10">cv. Morex</strain>
    </source>
</reference>
<feature type="domain" description="Casparian strip membrane protein" evidence="9">
    <location>
        <begin position="32"/>
        <end position="161"/>
    </location>
</feature>
<reference evidence="11" key="1">
    <citation type="journal article" date="2012" name="Nature">
        <title>A physical, genetic and functional sequence assembly of the barley genome.</title>
        <authorList>
            <consortium name="The International Barley Genome Sequencing Consortium"/>
            <person name="Mayer K.F."/>
            <person name="Waugh R."/>
            <person name="Brown J.W."/>
            <person name="Schulman A."/>
            <person name="Langridge P."/>
            <person name="Platzer M."/>
            <person name="Fincher G.B."/>
            <person name="Muehlbauer G.J."/>
            <person name="Sato K."/>
            <person name="Close T.J."/>
            <person name="Wise R.P."/>
            <person name="Stein N."/>
        </authorList>
    </citation>
    <scope>NUCLEOTIDE SEQUENCE [LARGE SCALE GENOMIC DNA]</scope>
    <source>
        <strain evidence="11">cv. Morex</strain>
    </source>
</reference>